<name>A0A847H7B8_9CORY</name>
<gene>
    <name evidence="1" type="ORF">GX570_00105</name>
</gene>
<reference evidence="1 2" key="1">
    <citation type="journal article" date="2020" name="Biotechnol. Biofuels">
        <title>New insights from the biogas microbiome by comprehensive genome-resolved metagenomics of nearly 1600 species originating from multiple anaerobic digesters.</title>
        <authorList>
            <person name="Campanaro S."/>
            <person name="Treu L."/>
            <person name="Rodriguez-R L.M."/>
            <person name="Kovalovszki A."/>
            <person name="Ziels R.M."/>
            <person name="Maus I."/>
            <person name="Zhu X."/>
            <person name="Kougias P.G."/>
            <person name="Basile A."/>
            <person name="Luo G."/>
            <person name="Schluter A."/>
            <person name="Konstantinidis K.T."/>
            <person name="Angelidaki I."/>
        </authorList>
    </citation>
    <scope>NUCLEOTIDE SEQUENCE [LARGE SCALE GENOMIC DNA]</scope>
    <source>
        <strain evidence="1">AS06rmzACSIP_235</strain>
    </source>
</reference>
<sequence length="140" mass="15072">MDNPGQRRWLVLAAAEGPDPGGVAKLRELLESHGLQPDSMLNLPVIGGEVTPVESAWLGPGAHTPYFQVHGISANLAQCRLLFDVAVTGRLLIGVEPGPPHAIICAGVLDPEDYFEDPDEYCLVDTPEQLHESLCPTRLT</sequence>
<dbReference type="EMBL" id="JAAYYP010000002">
    <property type="protein sequence ID" value="NLF89742.1"/>
    <property type="molecule type" value="Genomic_DNA"/>
</dbReference>
<evidence type="ECO:0000313" key="1">
    <source>
        <dbReference type="EMBL" id="NLF89742.1"/>
    </source>
</evidence>
<organism evidence="1 2">
    <name type="scientific">Corynebacterium marinum</name>
    <dbReference type="NCBI Taxonomy" id="349751"/>
    <lineage>
        <taxon>Bacteria</taxon>
        <taxon>Bacillati</taxon>
        <taxon>Actinomycetota</taxon>
        <taxon>Actinomycetes</taxon>
        <taxon>Mycobacteriales</taxon>
        <taxon>Corynebacteriaceae</taxon>
        <taxon>Corynebacterium</taxon>
    </lineage>
</organism>
<dbReference type="AlphaFoldDB" id="A0A847H7B8"/>
<dbReference type="Proteomes" id="UP000523614">
    <property type="component" value="Unassembled WGS sequence"/>
</dbReference>
<protein>
    <submittedName>
        <fullName evidence="1">Uncharacterized protein</fullName>
    </submittedName>
</protein>
<proteinExistence type="predicted"/>
<comment type="caution">
    <text evidence="1">The sequence shown here is derived from an EMBL/GenBank/DDBJ whole genome shotgun (WGS) entry which is preliminary data.</text>
</comment>
<accession>A0A847H7B8</accession>
<evidence type="ECO:0000313" key="2">
    <source>
        <dbReference type="Proteomes" id="UP000523614"/>
    </source>
</evidence>